<sequence length="186" mass="19959">MNTFSKYGCVLVFILFPFIVWGQWDTGQFSVSFSLPEVALVDVEPGVDNSIHFTILPGAESGNSLTVGSSSNNSLWLNYTSALPANQHSRKITAEVSQGTVPSGLKLFLEASRFSGNGAGKRGQPAGRVELSNQPRPVVTGIGNCYTGNGVRAGHQLTFSVEVADYSEIESAGEYNFVILYTLTDN</sequence>
<gene>
    <name evidence="1" type="ORF">SAMN05444274_106108</name>
</gene>
<dbReference type="OrthoDB" id="1120212at2"/>
<name>A0A1M5CG41_9BACT</name>
<dbReference type="EMBL" id="FQUM01000006">
    <property type="protein sequence ID" value="SHF53660.1"/>
    <property type="molecule type" value="Genomic_DNA"/>
</dbReference>
<dbReference type="RefSeq" id="WP_139249708.1">
    <property type="nucleotide sequence ID" value="NZ_FQUM01000006.1"/>
</dbReference>
<organism evidence="1 2">
    <name type="scientific">Mariniphaga anaerophila</name>
    <dbReference type="NCBI Taxonomy" id="1484053"/>
    <lineage>
        <taxon>Bacteria</taxon>
        <taxon>Pseudomonadati</taxon>
        <taxon>Bacteroidota</taxon>
        <taxon>Bacteroidia</taxon>
        <taxon>Marinilabiliales</taxon>
        <taxon>Prolixibacteraceae</taxon>
        <taxon>Mariniphaga</taxon>
    </lineage>
</organism>
<evidence type="ECO:0000313" key="1">
    <source>
        <dbReference type="EMBL" id="SHF53660.1"/>
    </source>
</evidence>
<dbReference type="STRING" id="1484053.SAMN05444274_106108"/>
<proteinExistence type="predicted"/>
<reference evidence="1 2" key="1">
    <citation type="submission" date="2016-11" db="EMBL/GenBank/DDBJ databases">
        <authorList>
            <person name="Jaros S."/>
            <person name="Januszkiewicz K."/>
            <person name="Wedrychowicz H."/>
        </authorList>
    </citation>
    <scope>NUCLEOTIDE SEQUENCE [LARGE SCALE GENOMIC DNA]</scope>
    <source>
        <strain evidence="1 2">DSM 26910</strain>
    </source>
</reference>
<accession>A0A1M5CG41</accession>
<dbReference type="AlphaFoldDB" id="A0A1M5CG41"/>
<keyword evidence="2" id="KW-1185">Reference proteome</keyword>
<evidence type="ECO:0000313" key="2">
    <source>
        <dbReference type="Proteomes" id="UP000184164"/>
    </source>
</evidence>
<protein>
    <submittedName>
        <fullName evidence="1">Uncharacterized protein</fullName>
    </submittedName>
</protein>
<dbReference type="Proteomes" id="UP000184164">
    <property type="component" value="Unassembled WGS sequence"/>
</dbReference>